<feature type="compositionally biased region" description="Basic and acidic residues" evidence="1">
    <location>
        <begin position="87"/>
        <end position="96"/>
    </location>
</feature>
<name>A0A9K3HQN1_HELAN</name>
<feature type="compositionally biased region" description="Basic and acidic residues" evidence="1">
    <location>
        <begin position="160"/>
        <end position="169"/>
    </location>
</feature>
<feature type="compositionally biased region" description="Pro residues" evidence="1">
    <location>
        <begin position="174"/>
        <end position="187"/>
    </location>
</feature>
<feature type="compositionally biased region" description="Pro residues" evidence="1">
    <location>
        <begin position="309"/>
        <end position="326"/>
    </location>
</feature>
<comment type="caution">
    <text evidence="2">The sequence shown here is derived from an EMBL/GenBank/DDBJ whole genome shotgun (WGS) entry which is preliminary data.</text>
</comment>
<feature type="region of interest" description="Disordered" evidence="1">
    <location>
        <begin position="286"/>
        <end position="327"/>
    </location>
</feature>
<keyword evidence="3" id="KW-1185">Reference proteome</keyword>
<feature type="compositionally biased region" description="Low complexity" evidence="1">
    <location>
        <begin position="296"/>
        <end position="308"/>
    </location>
</feature>
<dbReference type="Proteomes" id="UP000215914">
    <property type="component" value="Unassembled WGS sequence"/>
</dbReference>
<organism evidence="2 3">
    <name type="scientific">Helianthus annuus</name>
    <name type="common">Common sunflower</name>
    <dbReference type="NCBI Taxonomy" id="4232"/>
    <lineage>
        <taxon>Eukaryota</taxon>
        <taxon>Viridiplantae</taxon>
        <taxon>Streptophyta</taxon>
        <taxon>Embryophyta</taxon>
        <taxon>Tracheophyta</taxon>
        <taxon>Spermatophyta</taxon>
        <taxon>Magnoliopsida</taxon>
        <taxon>eudicotyledons</taxon>
        <taxon>Gunneridae</taxon>
        <taxon>Pentapetalae</taxon>
        <taxon>asterids</taxon>
        <taxon>campanulids</taxon>
        <taxon>Asterales</taxon>
        <taxon>Asteraceae</taxon>
        <taxon>Asteroideae</taxon>
        <taxon>Heliantheae alliance</taxon>
        <taxon>Heliantheae</taxon>
        <taxon>Helianthus</taxon>
    </lineage>
</organism>
<sequence>MSTSPQEPWRTYIEPGRRSVSLSSSPSYLHSFGPQSENEPHDSHPSFIPLQRSNSHHSFNDPTPVFQSRFKPENYIGEPVGFNPLGPEDHFSGNHDMDEDTDPAEPPSGTPNHPIEISDGSSFHGSPYHGPDSYQARFAQYEWYFTPSYHSSPHQQQQHQQEDPSEDSRFVAVTPPPPPPVEQPPPEPPRRKRSNARMSVRGGVCISTPQPSSGSHYPPLQEEPQMGGPSNPVSEVDSAPAAPPLGFGNPIPAYAGSATYNPFEQPAHTNYNYAEVDPYQAAWDYNALHPEGPYGGPWTTGYPPYVYQQPPPPQPLHQQPPQPQLIPPKRQQEVLDRLNQVEREVQRDRKERQGFFKGLASLIKGKSKRGDF</sequence>
<proteinExistence type="predicted"/>
<dbReference type="AlphaFoldDB" id="A0A9K3HQN1"/>
<evidence type="ECO:0000313" key="2">
    <source>
        <dbReference type="EMBL" id="KAF5782609.1"/>
    </source>
</evidence>
<dbReference type="Gramene" id="mRNA:HanXRQr2_Chr11g0498001">
    <property type="protein sequence ID" value="CDS:HanXRQr2_Chr11g0498001.1"/>
    <property type="gene ID" value="HanXRQr2_Chr11g0498001"/>
</dbReference>
<reference evidence="2" key="1">
    <citation type="journal article" date="2017" name="Nature">
        <title>The sunflower genome provides insights into oil metabolism, flowering and Asterid evolution.</title>
        <authorList>
            <person name="Badouin H."/>
            <person name="Gouzy J."/>
            <person name="Grassa C.J."/>
            <person name="Murat F."/>
            <person name="Staton S.E."/>
            <person name="Cottret L."/>
            <person name="Lelandais-Briere C."/>
            <person name="Owens G.L."/>
            <person name="Carrere S."/>
            <person name="Mayjonade B."/>
            <person name="Legrand L."/>
            <person name="Gill N."/>
            <person name="Kane N.C."/>
            <person name="Bowers J.E."/>
            <person name="Hubner S."/>
            <person name="Bellec A."/>
            <person name="Berard A."/>
            <person name="Berges H."/>
            <person name="Blanchet N."/>
            <person name="Boniface M.C."/>
            <person name="Brunel D."/>
            <person name="Catrice O."/>
            <person name="Chaidir N."/>
            <person name="Claudel C."/>
            <person name="Donnadieu C."/>
            <person name="Faraut T."/>
            <person name="Fievet G."/>
            <person name="Helmstetter N."/>
            <person name="King M."/>
            <person name="Knapp S.J."/>
            <person name="Lai Z."/>
            <person name="Le Paslier M.C."/>
            <person name="Lippi Y."/>
            <person name="Lorenzon L."/>
            <person name="Mandel J.R."/>
            <person name="Marage G."/>
            <person name="Marchand G."/>
            <person name="Marquand E."/>
            <person name="Bret-Mestries E."/>
            <person name="Morien E."/>
            <person name="Nambeesan S."/>
            <person name="Nguyen T."/>
            <person name="Pegot-Espagnet P."/>
            <person name="Pouilly N."/>
            <person name="Raftis F."/>
            <person name="Sallet E."/>
            <person name="Schiex T."/>
            <person name="Thomas J."/>
            <person name="Vandecasteele C."/>
            <person name="Vares D."/>
            <person name="Vear F."/>
            <person name="Vautrin S."/>
            <person name="Crespi M."/>
            <person name="Mangin B."/>
            <person name="Burke J.M."/>
            <person name="Salse J."/>
            <person name="Munos S."/>
            <person name="Vincourt P."/>
            <person name="Rieseberg L.H."/>
            <person name="Langlade N.B."/>
        </authorList>
    </citation>
    <scope>NUCLEOTIDE SEQUENCE</scope>
    <source>
        <tissue evidence="2">Leaves</tissue>
    </source>
</reference>
<feature type="region of interest" description="Disordered" evidence="1">
    <location>
        <begin position="1"/>
        <end position="132"/>
    </location>
</feature>
<accession>A0A9K3HQN1</accession>
<evidence type="ECO:0000313" key="3">
    <source>
        <dbReference type="Proteomes" id="UP000215914"/>
    </source>
</evidence>
<protein>
    <submittedName>
        <fullName evidence="2">Uncharacterized protein</fullName>
    </submittedName>
</protein>
<feature type="region of interest" description="Disordered" evidence="1">
    <location>
        <begin position="148"/>
        <end position="249"/>
    </location>
</feature>
<feature type="compositionally biased region" description="Polar residues" evidence="1">
    <location>
        <begin position="51"/>
        <end position="61"/>
    </location>
</feature>
<dbReference type="EMBL" id="MNCJ02000326">
    <property type="protein sequence ID" value="KAF5782609.1"/>
    <property type="molecule type" value="Genomic_DNA"/>
</dbReference>
<reference evidence="2" key="2">
    <citation type="submission" date="2020-06" db="EMBL/GenBank/DDBJ databases">
        <title>Helianthus annuus Genome sequencing and assembly Release 2.</title>
        <authorList>
            <person name="Gouzy J."/>
            <person name="Langlade N."/>
            <person name="Munos S."/>
        </authorList>
    </citation>
    <scope>NUCLEOTIDE SEQUENCE</scope>
    <source>
        <tissue evidence="2">Leaves</tissue>
    </source>
</reference>
<evidence type="ECO:0000256" key="1">
    <source>
        <dbReference type="SAM" id="MobiDB-lite"/>
    </source>
</evidence>
<gene>
    <name evidence="2" type="ORF">HanXRQr2_Chr11g0498001</name>
</gene>
<feature type="compositionally biased region" description="Low complexity" evidence="1">
    <location>
        <begin position="19"/>
        <end position="31"/>
    </location>
</feature>